<feature type="region of interest" description="Disordered" evidence="1">
    <location>
        <begin position="2131"/>
        <end position="2156"/>
    </location>
</feature>
<feature type="domain" description="Bacterial Ig-like" evidence="2">
    <location>
        <begin position="304"/>
        <end position="388"/>
    </location>
</feature>
<dbReference type="HOGENOM" id="CLU_231352_0_0_4"/>
<feature type="domain" description="Bacterial Ig-like" evidence="2">
    <location>
        <begin position="1806"/>
        <end position="1888"/>
    </location>
</feature>
<dbReference type="Gene3D" id="3.30.420.430">
    <property type="match status" value="14"/>
</dbReference>
<feature type="domain" description="Bacterial Ig-like" evidence="2">
    <location>
        <begin position="1159"/>
        <end position="1227"/>
    </location>
</feature>
<proteinExistence type="predicted"/>
<feature type="domain" description="Bacterial Ig-like" evidence="2">
    <location>
        <begin position="511"/>
        <end position="598"/>
    </location>
</feature>
<feature type="domain" description="Bacterial Ig-like" evidence="2">
    <location>
        <begin position="947"/>
        <end position="1024"/>
    </location>
</feature>
<dbReference type="STRING" id="999541.bgla_2g00540"/>
<name>F2LIF6_BURGS</name>
<keyword evidence="4" id="KW-1185">Reference proteome</keyword>
<dbReference type="Gene3D" id="2.60.40.10">
    <property type="entry name" value="Immunoglobulins"/>
    <property type="match status" value="2"/>
</dbReference>
<sequence>MSVIKILLADDHGVTRVVDPRRLAPGATARIEALPNARYILVDAETGKAPLDMVVRRHGDDLWIGADGDASPSIQIADYYGSGGSLLAEGADGQYYSYDGASIGVSTLADDAVATLALPGAVAPEAAAGNAAGGPDWTPLGLGALGLAAVAAGVAVASAGSSNSLRSIPGDAAARDGMAGAPVIRHLLADAEGGGRIESAGMTNDPRPSLVGTGNTPGDAILVYVDGSLVGATTVAPDGSWSFPIPAEQPLTAGEHGLSAIEVGENGKGGPASDLFIVVIGPAMPSRPLFDWVIDDVEPGIGIVNRGEATNDATPTLKGRGEIGTVVLAYDNGATEPIGSTTIDASGTWSIALTAPLADGDHTFSVVSVNRLGNSSAPSRDYLVTIDTTPPPQPVIEAVHDDVGPVTGLVPDHGLTDDTTPTLSGKAEAGAIVVVRDGRDVIGSSVADGQGKWSFTPGSALAEAEHVFTVIAWDAAGNSSVPSESHTIRIDGSGPGTVVIERVIDDVEPYTGYVPSGGFTNDARPAMEGIAKPHARVTIRDGNAVLGSTDADEKGNWRFVPDAGHRLAEGPHTLQAQSTDRLGQQSEPSAPYYLVVDTVPPGQPTIDLVYDDVGKQQGALASHDYTDDAMPTLHGRAEVGAQVEVYDGGGLIGTAIANRGGRWSFTPSRPLAEGAHELTVKARDDAGNLSVASDAFVVNVDTTGWHKPPPPAILEVIDDVGQETGPLKPYERTDDAQPVIKGSASPHGVVFVFDNVLGVTLELGSTRADANGNWQFEPAPPLAPLVDGDHRLQVIVRDSSGSISEASEAFPFTVLVGGVASAAAITGVLAAKLPGNGNVPHQGAMADQNPTVMGTARPGSVVHVYLDGNEFGRVTADETGRWWLRSDSALAHGEHRFTVAAENGDGTLGVRTGEFLVDIDIVAPLPSTSIALCDNVGPGRGAITDGGKTDDATPVYSGHAEPGALVTILDQDEVLGHTRVQADGTWTFRPLSPLAEGAHSLSNVVSDEVGNLSPRSEAIALTVDMSVPANPGKPGMVVIYHVLTDQGALQPGQSTNDVTPEILGRATPDSLVRVYVDNQLYGSVQADADGNWHLVSSDPLSDGPHQFDARSGSGKPSLPFEVVIDTVPPEVVSTSELMGAGDGRYRIEPGGSTYNTIVIFQGTAEPESIVTVYDHEREIGSTTVDRKGYWNFAPLGPYALGEHSLTTVVTDRAGNHSKLGASTEFTVKEPPGMIGALIDSVESDRGELRDGDWASGGVTLKGWSSSDWITIYSRGTYVFEENQRWKEAGEYKVERDADGRFALEINTSRFYDIAYVPEPKLIKAEVSDGPGAGSDVIQGFKLRISRYAPAGSTDEKLADNVGETRGWISPDGVTDDPMPVYSGHAFGSYTLPGLLVTIYDGDQEIGHTRVDENYKWTFRPSEPLADGSHSFWTVVSDPTGLASKPSAAFDFKVDTRGFGGSGGGFDKVLAIHQVIDHEGVIVGGLQPGQPTDDRNPEIVGLARADALVTIRVDGKAVGSARADAEGHWSLLLPVALSEGRHNITASATDANGIRQDTAPFEVNVDLTPPGRPTIESALDDVGPHQRPSASGSRVDDKTPGLTGRAEAGSLVIVRDGDTVLGSTLADAAGKWTFTSVVRLFDGEHVFTAVAQDAAGHLGEPSDGFRLTIDTEAPQPPVITMVIDDVGSLVGNIIESGVTDDTKPMFGGVSEPFAIVTLQALIDGQRIVLGSARADAHGVWSVVPDDDMDSGVYEVRATAADIAGNVSEPSEPCMLRIDTSLPREPLIIDVIDDVGAEIGPLNRDGSSVTDDARPLVKGIADADALVYLYDKVGTMAVRIGSTRADAHGDWRFEPAGDLLDGRHEITARVVGVTGVLSNPSEPFRFTVDTAAPPTPVEPAITAIHDDAQHIVEPNGATDAVRPHIVGTAAAGYLVYLYENAQDLIGSVRADGQGRWSYVPDHDLDEGVHAFSVIAEGPNGEMLGPSNIYVIEIEDAWYRLDTLFDPPLTDDAATEAAMHATARDVPPDRHVADAASAVHEAPALAVEPAKSAQRHGEDVPDVDRTGSQAPAEAFRPAMQVSPHEHEVAAGGEPAWLAASCQADRMDGLKLSLSDLLQDGAPDLFPADGSLEKTAASTDAGAPDLPGLKGDISDARTSSDAAPAGVAHLAYGDGMPLLDWSVSHGIDVHST</sequence>
<feature type="domain" description="Bacterial Ig-like" evidence="2">
    <location>
        <begin position="407"/>
        <end position="491"/>
    </location>
</feature>
<evidence type="ECO:0000313" key="3">
    <source>
        <dbReference type="EMBL" id="AEA62535.1"/>
    </source>
</evidence>
<dbReference type="eggNOG" id="COG2931">
    <property type="taxonomic scope" value="Bacteria"/>
</dbReference>
<feature type="domain" description="Bacterial Ig-like" evidence="2">
    <location>
        <begin position="719"/>
        <end position="814"/>
    </location>
</feature>
<feature type="domain" description="Bacterial Ig-like" evidence="2">
    <location>
        <begin position="1594"/>
        <end position="1670"/>
    </location>
</feature>
<feature type="domain" description="Bacterial Ig-like" evidence="2">
    <location>
        <begin position="1490"/>
        <end position="1565"/>
    </location>
</feature>
<feature type="domain" description="Bacterial Ig-like" evidence="2">
    <location>
        <begin position="614"/>
        <end position="702"/>
    </location>
</feature>
<dbReference type="RefSeq" id="WP_013688867.1">
    <property type="nucleotide sequence ID" value="NC_015376.1"/>
</dbReference>
<accession>F2LIF6</accession>
<dbReference type="InterPro" id="IPR013783">
    <property type="entry name" value="Ig-like_fold"/>
</dbReference>
<feature type="domain" description="Bacterial Ig-like" evidence="2">
    <location>
        <begin position="1044"/>
        <end position="1125"/>
    </location>
</feature>
<evidence type="ECO:0000256" key="1">
    <source>
        <dbReference type="SAM" id="MobiDB-lite"/>
    </source>
</evidence>
<dbReference type="KEGG" id="bgd:bgla_2g00540"/>
<feature type="compositionally biased region" description="Basic and acidic residues" evidence="1">
    <location>
        <begin position="2052"/>
        <end position="2062"/>
    </location>
</feature>
<feature type="domain" description="Bacterial Ig-like" evidence="2">
    <location>
        <begin position="1695"/>
        <end position="1778"/>
    </location>
</feature>
<feature type="domain" description="Bacterial Ig-like" evidence="2">
    <location>
        <begin position="845"/>
        <end position="918"/>
    </location>
</feature>
<evidence type="ECO:0000259" key="2">
    <source>
        <dbReference type="Pfam" id="PF19077"/>
    </source>
</evidence>
<protein>
    <submittedName>
        <fullName evidence="3">Putative hemagglutinin/hemolysin-related protein</fullName>
    </submittedName>
</protein>
<dbReference type="InterPro" id="IPR044016">
    <property type="entry name" value="Big_13"/>
</dbReference>
<reference evidence="3 4" key="1">
    <citation type="journal article" date="2011" name="J. Bacteriol.">
        <title>Complete genome sequence of Burkholderia gladioli BSR3.</title>
        <authorList>
            <person name="Seo Y.S."/>
            <person name="Lim J."/>
            <person name="Choi B.S."/>
            <person name="Kim H."/>
            <person name="Goo E."/>
            <person name="Lee B."/>
            <person name="Lim J.S."/>
            <person name="Choi I.Y."/>
            <person name="Moon J.S."/>
            <person name="Kim J."/>
            <person name="Hwang I."/>
        </authorList>
    </citation>
    <scope>NUCLEOTIDE SEQUENCE [LARGE SCALE GENOMIC DNA]</scope>
    <source>
        <strain evidence="3 4">BSR3</strain>
    </source>
</reference>
<evidence type="ECO:0000313" key="4">
    <source>
        <dbReference type="Proteomes" id="UP000008316"/>
    </source>
</evidence>
<dbReference type="NCBIfam" id="NF033510">
    <property type="entry name" value="Ca_tandemer"/>
    <property type="match status" value="10"/>
</dbReference>
<dbReference type="EMBL" id="CP002600">
    <property type="protein sequence ID" value="AEA62535.1"/>
    <property type="molecule type" value="Genomic_DNA"/>
</dbReference>
<dbReference type="eggNOG" id="COG2373">
    <property type="taxonomic scope" value="Bacteria"/>
</dbReference>
<organism evidence="3 4">
    <name type="scientific">Burkholderia gladioli (strain BSR3)</name>
    <dbReference type="NCBI Taxonomy" id="999541"/>
    <lineage>
        <taxon>Bacteria</taxon>
        <taxon>Pseudomonadati</taxon>
        <taxon>Pseudomonadota</taxon>
        <taxon>Betaproteobacteria</taxon>
        <taxon>Burkholderiales</taxon>
        <taxon>Burkholderiaceae</taxon>
        <taxon>Burkholderia</taxon>
    </lineage>
</organism>
<dbReference type="Proteomes" id="UP000008316">
    <property type="component" value="Chromosome 2"/>
</dbReference>
<feature type="region of interest" description="Disordered" evidence="1">
    <location>
        <begin position="2045"/>
        <end position="2065"/>
    </location>
</feature>
<gene>
    <name evidence="3" type="ordered locus">bgla_2g00540</name>
</gene>
<feature type="domain" description="Bacterial Ig-like" evidence="2">
    <location>
        <begin position="1367"/>
        <end position="1455"/>
    </location>
</feature>
<dbReference type="Pfam" id="PF19077">
    <property type="entry name" value="Big_13"/>
    <property type="match status" value="14"/>
</dbReference>
<feature type="region of interest" description="Disordered" evidence="1">
    <location>
        <begin position="1566"/>
        <end position="1602"/>
    </location>
</feature>